<dbReference type="EMBL" id="JAGHQL010000409">
    <property type="protein sequence ID" value="KAH0533623.1"/>
    <property type="molecule type" value="Genomic_DNA"/>
</dbReference>
<feature type="non-terminal residue" evidence="2">
    <location>
        <position position="1"/>
    </location>
</feature>
<evidence type="ECO:0000313" key="2">
    <source>
        <dbReference type="EMBL" id="KAH0533623.1"/>
    </source>
</evidence>
<protein>
    <submittedName>
        <fullName evidence="2">Uncharacterized protein</fullName>
    </submittedName>
</protein>
<dbReference type="AlphaFoldDB" id="A0A9P8HZ17"/>
<gene>
    <name evidence="2" type="ORF">FGG08_007625</name>
</gene>
<keyword evidence="3" id="KW-1185">Reference proteome</keyword>
<accession>A0A9P8HZ17</accession>
<organism evidence="2 3">
    <name type="scientific">Glutinoglossum americanum</name>
    <dbReference type="NCBI Taxonomy" id="1670608"/>
    <lineage>
        <taxon>Eukaryota</taxon>
        <taxon>Fungi</taxon>
        <taxon>Dikarya</taxon>
        <taxon>Ascomycota</taxon>
        <taxon>Pezizomycotina</taxon>
        <taxon>Geoglossomycetes</taxon>
        <taxon>Geoglossales</taxon>
        <taxon>Geoglossaceae</taxon>
        <taxon>Glutinoglossum</taxon>
    </lineage>
</organism>
<evidence type="ECO:0000313" key="3">
    <source>
        <dbReference type="Proteomes" id="UP000698800"/>
    </source>
</evidence>
<sequence length="76" mass="8432">SREQDAKEMNALNEALNKFNLEENPNDVGSSDNKRSITEEDLLPPMGEENKKPKVVAEDETIANNTTNKDVDSGNK</sequence>
<reference evidence="2" key="1">
    <citation type="submission" date="2021-03" db="EMBL/GenBank/DDBJ databases">
        <title>Comparative genomics and phylogenomic investigation of the class Geoglossomycetes provide insights into ecological specialization and systematics.</title>
        <authorList>
            <person name="Melie T."/>
            <person name="Pirro S."/>
            <person name="Miller A.N."/>
            <person name="Quandt A."/>
        </authorList>
    </citation>
    <scope>NUCLEOTIDE SEQUENCE</scope>
    <source>
        <strain evidence="2">GBOQ0MN5Z8</strain>
    </source>
</reference>
<dbReference type="Proteomes" id="UP000698800">
    <property type="component" value="Unassembled WGS sequence"/>
</dbReference>
<comment type="caution">
    <text evidence="2">The sequence shown here is derived from an EMBL/GenBank/DDBJ whole genome shotgun (WGS) entry which is preliminary data.</text>
</comment>
<evidence type="ECO:0000256" key="1">
    <source>
        <dbReference type="SAM" id="MobiDB-lite"/>
    </source>
</evidence>
<proteinExistence type="predicted"/>
<feature type="region of interest" description="Disordered" evidence="1">
    <location>
        <begin position="21"/>
        <end position="53"/>
    </location>
</feature>
<name>A0A9P8HZ17_9PEZI</name>